<dbReference type="InParanoid" id="A0A1D3DAY1"/>
<sequence>MPQKERVCGHLTFFLVLSLPFMRPVSLQELMLIGVACQFVQKEHGHAYLGHGSAADLAEMSLPFAKRLASEIIVLDLTVEFIVRLFEDKGQDGICFAIDKLSKQAYFIP</sequence>
<keyword evidence="3" id="KW-1185">Reference proteome</keyword>
<feature type="chain" id="PRO_5008914302" evidence="1">
    <location>
        <begin position="28"/>
        <end position="109"/>
    </location>
</feature>
<protein>
    <submittedName>
        <fullName evidence="2">Uncharacterized protein</fullName>
    </submittedName>
</protein>
<name>A0A1D3DAY1_9EIME</name>
<evidence type="ECO:0000313" key="2">
    <source>
        <dbReference type="EMBL" id="OEH80575.1"/>
    </source>
</evidence>
<comment type="caution">
    <text evidence="2">The sequence shown here is derived from an EMBL/GenBank/DDBJ whole genome shotgun (WGS) entry which is preliminary data.</text>
</comment>
<dbReference type="AlphaFoldDB" id="A0A1D3DAY1"/>
<evidence type="ECO:0000256" key="1">
    <source>
        <dbReference type="SAM" id="SignalP"/>
    </source>
</evidence>
<organism evidence="2 3">
    <name type="scientific">Cyclospora cayetanensis</name>
    <dbReference type="NCBI Taxonomy" id="88456"/>
    <lineage>
        <taxon>Eukaryota</taxon>
        <taxon>Sar</taxon>
        <taxon>Alveolata</taxon>
        <taxon>Apicomplexa</taxon>
        <taxon>Conoidasida</taxon>
        <taxon>Coccidia</taxon>
        <taxon>Eucoccidiorida</taxon>
        <taxon>Eimeriorina</taxon>
        <taxon>Eimeriidae</taxon>
        <taxon>Cyclospora</taxon>
    </lineage>
</organism>
<evidence type="ECO:0000313" key="3">
    <source>
        <dbReference type="Proteomes" id="UP000095192"/>
    </source>
</evidence>
<dbReference type="EMBL" id="JROU02000033">
    <property type="protein sequence ID" value="OEH80575.1"/>
    <property type="molecule type" value="Genomic_DNA"/>
</dbReference>
<dbReference type="Proteomes" id="UP000095192">
    <property type="component" value="Unassembled WGS sequence"/>
</dbReference>
<keyword evidence="1" id="KW-0732">Signal</keyword>
<accession>A0A1D3DAY1</accession>
<feature type="signal peptide" evidence="1">
    <location>
        <begin position="1"/>
        <end position="27"/>
    </location>
</feature>
<dbReference type="VEuPathDB" id="ToxoDB:cyc_02791"/>
<proteinExistence type="predicted"/>
<gene>
    <name evidence="2" type="ORF">cyc_02791</name>
</gene>
<reference evidence="2 3" key="1">
    <citation type="journal article" date="2016" name="BMC Genomics">
        <title>Comparative genomics reveals Cyclospora cayetanensis possesses coccidia-like metabolism and invasion components but unique surface antigens.</title>
        <authorList>
            <person name="Liu S."/>
            <person name="Wang L."/>
            <person name="Zheng H."/>
            <person name="Xu Z."/>
            <person name="Roellig D.M."/>
            <person name="Li N."/>
            <person name="Frace M.A."/>
            <person name="Tang K."/>
            <person name="Arrowood M.J."/>
            <person name="Moss D.M."/>
            <person name="Zhang L."/>
            <person name="Feng Y."/>
            <person name="Xiao L."/>
        </authorList>
    </citation>
    <scope>NUCLEOTIDE SEQUENCE [LARGE SCALE GENOMIC DNA]</scope>
    <source>
        <strain evidence="2 3">CHN_HEN01</strain>
    </source>
</reference>